<dbReference type="Gene3D" id="3.40.1160.10">
    <property type="entry name" value="Acetylglutamate kinase-like"/>
    <property type="match status" value="1"/>
</dbReference>
<name>A0A1I6ZQ38_9GAMM</name>
<dbReference type="GO" id="GO:0019546">
    <property type="term" value="P:L-arginine deiminase pathway"/>
    <property type="evidence" value="ECO:0007669"/>
    <property type="project" value="TreeGrafter"/>
</dbReference>
<evidence type="ECO:0000256" key="1">
    <source>
        <dbReference type="ARBA" id="ARBA00011066"/>
    </source>
</evidence>
<dbReference type="GO" id="GO:0005829">
    <property type="term" value="C:cytosol"/>
    <property type="evidence" value="ECO:0007669"/>
    <property type="project" value="TreeGrafter"/>
</dbReference>
<evidence type="ECO:0000313" key="6">
    <source>
        <dbReference type="EMBL" id="SFT64741.1"/>
    </source>
</evidence>
<dbReference type="PRINTS" id="PR01469">
    <property type="entry name" value="CARBMTKINASE"/>
</dbReference>
<dbReference type="AlphaFoldDB" id="A0A1I6ZQ38"/>
<keyword evidence="3 4" id="KW-0418">Kinase</keyword>
<evidence type="ECO:0000256" key="2">
    <source>
        <dbReference type="ARBA" id="ARBA00022679"/>
    </source>
</evidence>
<dbReference type="PANTHER" id="PTHR30409">
    <property type="entry name" value="CARBAMATE KINASE"/>
    <property type="match status" value="1"/>
</dbReference>
<dbReference type="GO" id="GO:0008804">
    <property type="term" value="F:carbamate kinase activity"/>
    <property type="evidence" value="ECO:0007669"/>
    <property type="project" value="InterPro"/>
</dbReference>
<feature type="domain" description="Aspartate/glutamate/uridylate kinase" evidence="5">
    <location>
        <begin position="7"/>
        <end position="288"/>
    </location>
</feature>
<dbReference type="EMBL" id="FPAQ01000012">
    <property type="protein sequence ID" value="SFT64741.1"/>
    <property type="molecule type" value="Genomic_DNA"/>
</dbReference>
<comment type="similarity">
    <text evidence="1 4">Belongs to the carbamate kinase family.</text>
</comment>
<dbReference type="RefSeq" id="WP_089848719.1">
    <property type="nucleotide sequence ID" value="NZ_FPAQ01000012.1"/>
</dbReference>
<sequence>MTRKPLAIVAFGGNALIDDDAHCSINDQYQMVCNSVGYLVDLIEQGWSLVLTHGNGPQVGFILRRSELAAPEVAPVPVDYAVGDTQGAIGYMFQKAMVNELQRRNLQRPVVTLVTQTRVSWQDPAFATPNKPIGAFMDKASAEQCAAELGWHIMEDSGRGWRRCVASPQPQEIIELESIRSLVDSGSLVIACGGGGIPVERDDDGNLRGVEAVIDKDVASALLASELHADMLIIPTGVEKVAINFGRPDEQWLDSLTPADARALSEQGQFGEGSMKPKVDALLKFLQGNPDGSGLITKASTLMQAMDRHTGTWIGTNPMEKHHD</sequence>
<protein>
    <recommendedName>
        <fullName evidence="4">Carbamate kinase</fullName>
    </recommendedName>
</protein>
<evidence type="ECO:0000256" key="4">
    <source>
        <dbReference type="PIRNR" id="PIRNR000723"/>
    </source>
</evidence>
<dbReference type="Pfam" id="PF00696">
    <property type="entry name" value="AA_kinase"/>
    <property type="match status" value="1"/>
</dbReference>
<keyword evidence="2 4" id="KW-0808">Transferase</keyword>
<dbReference type="PIRSF" id="PIRSF000723">
    <property type="entry name" value="Carbamate_kin"/>
    <property type="match status" value="1"/>
</dbReference>
<dbReference type="InterPro" id="IPR001048">
    <property type="entry name" value="Asp/Glu/Uridylate_kinase"/>
</dbReference>
<dbReference type="InterPro" id="IPR036393">
    <property type="entry name" value="AceGlu_kinase-like_sf"/>
</dbReference>
<evidence type="ECO:0000259" key="5">
    <source>
        <dbReference type="Pfam" id="PF00696"/>
    </source>
</evidence>
<dbReference type="PANTHER" id="PTHR30409:SF1">
    <property type="entry name" value="CARBAMATE KINASE-RELATED"/>
    <property type="match status" value="1"/>
</dbReference>
<evidence type="ECO:0000256" key="3">
    <source>
        <dbReference type="ARBA" id="ARBA00022777"/>
    </source>
</evidence>
<dbReference type="FunFam" id="3.40.1160.10:FF:000007">
    <property type="entry name" value="Carbamate kinase"/>
    <property type="match status" value="1"/>
</dbReference>
<accession>A0A1I6ZQ38</accession>
<evidence type="ECO:0000313" key="7">
    <source>
        <dbReference type="Proteomes" id="UP000199594"/>
    </source>
</evidence>
<reference evidence="6 7" key="1">
    <citation type="submission" date="2016-10" db="EMBL/GenBank/DDBJ databases">
        <authorList>
            <person name="de Groot N.N."/>
        </authorList>
    </citation>
    <scope>NUCLEOTIDE SEQUENCE [LARGE SCALE GENOMIC DNA]</scope>
    <source>
        <strain evidence="6 7">CGMCC 1.6493</strain>
    </source>
</reference>
<dbReference type="NCBIfam" id="NF009007">
    <property type="entry name" value="PRK12352.1"/>
    <property type="match status" value="1"/>
</dbReference>
<dbReference type="CDD" id="cd04235">
    <property type="entry name" value="AAK_CK"/>
    <property type="match status" value="1"/>
</dbReference>
<organism evidence="6 7">
    <name type="scientific">Halomonas saccharevitans</name>
    <dbReference type="NCBI Taxonomy" id="416872"/>
    <lineage>
        <taxon>Bacteria</taxon>
        <taxon>Pseudomonadati</taxon>
        <taxon>Pseudomonadota</taxon>
        <taxon>Gammaproteobacteria</taxon>
        <taxon>Oceanospirillales</taxon>
        <taxon>Halomonadaceae</taxon>
        <taxon>Halomonas</taxon>
    </lineage>
</organism>
<proteinExistence type="inferred from homology"/>
<dbReference type="Proteomes" id="UP000199594">
    <property type="component" value="Unassembled WGS sequence"/>
</dbReference>
<gene>
    <name evidence="6" type="ORF">SAMN04487956_11271</name>
</gene>
<dbReference type="SUPFAM" id="SSF53633">
    <property type="entry name" value="Carbamate kinase-like"/>
    <property type="match status" value="1"/>
</dbReference>
<dbReference type="OrthoDB" id="9766717at2"/>
<dbReference type="InterPro" id="IPR003964">
    <property type="entry name" value="Carb_kinase"/>
</dbReference>